<keyword evidence="4 9" id="KW-0812">Transmembrane</keyword>
<reference evidence="10 11" key="1">
    <citation type="submission" date="2019-02" db="EMBL/GenBank/DDBJ databases">
        <title>Deep-cultivation of Planctomycetes and their phenomic and genomic characterization uncovers novel biology.</title>
        <authorList>
            <person name="Wiegand S."/>
            <person name="Jogler M."/>
            <person name="Boedeker C."/>
            <person name="Pinto D."/>
            <person name="Vollmers J."/>
            <person name="Rivas-Marin E."/>
            <person name="Kohn T."/>
            <person name="Peeters S.H."/>
            <person name="Heuer A."/>
            <person name="Rast P."/>
            <person name="Oberbeckmann S."/>
            <person name="Bunk B."/>
            <person name="Jeske O."/>
            <person name="Meyerdierks A."/>
            <person name="Storesund J.E."/>
            <person name="Kallscheuer N."/>
            <person name="Luecker S."/>
            <person name="Lage O.M."/>
            <person name="Pohl T."/>
            <person name="Merkel B.J."/>
            <person name="Hornburger P."/>
            <person name="Mueller R.-W."/>
            <person name="Bruemmer F."/>
            <person name="Labrenz M."/>
            <person name="Spormann A.M."/>
            <person name="Op den Camp H."/>
            <person name="Overmann J."/>
            <person name="Amann R."/>
            <person name="Jetten M.S.M."/>
            <person name="Mascher T."/>
            <person name="Medema M.H."/>
            <person name="Devos D.P."/>
            <person name="Kaster A.-K."/>
            <person name="Ovreas L."/>
            <person name="Rohde M."/>
            <person name="Galperin M.Y."/>
            <person name="Jogler C."/>
        </authorList>
    </citation>
    <scope>NUCLEOTIDE SEQUENCE [LARGE SCALE GENOMIC DNA]</scope>
    <source>
        <strain evidence="10 11">Q31a</strain>
    </source>
</reference>
<evidence type="ECO:0000256" key="7">
    <source>
        <dbReference type="ARBA" id="ARBA00023136"/>
    </source>
</evidence>
<dbReference type="InterPro" id="IPR013426">
    <property type="entry name" value="EpsH-like"/>
</dbReference>
<sequence length="584" mass="65323">MNTLEKTRSSPAANRWWDEFGPVVPLVAVLSALPYVLVYGANLWRLPHYQFFPVLVVAIAYLIWKRRSGRLVLSWNGRAVQLVLLVGGVFGLLCATIFASPWMGYFGFAMCFASWLAGQRDGNTPRSLLYLAIPVALIWQPPYNTLLTADTILIQQLQAHSARLSSQWLDLLGYAHHQPGTVLEFAGRSFGVAEACSGIQSFFAVLCFGALLVAFFRRGPIHTILLLATSPCWALLMNTIRITAIPVAFAIFEVDLSHGLLHDLLGFGTMALALGLLVSTDELLVKLTESLQPYCGTWWGDAADRRSDAPQTHTQQGPGEVPPSSSSQGELVSSSSLPLNAGETVYPPYFKPANLILLAPMMVFFAFCFGIQTYDVSQSWGQQKKVIDFFRDEPLIEMSFRDAPENLLGWPQRDYVRENRERGNDDLGQRSDLWYYAAPFGTVSISFDQMFPGWHELTRCYRSAGWEMTHRLLLDESQAGNWPIVMAEFKRGGEFGYLLFSLVDRSGKPVKAPGQWNKWTSLQERLTNRLTPAVRGALFGIAAYQVQIFIPSVQPLPEDARNASLERFLAIREILWEAAEARIP</sequence>
<dbReference type="NCBIfam" id="TIGR04178">
    <property type="entry name" value="exo_archaeo"/>
    <property type="match status" value="1"/>
</dbReference>
<dbReference type="NCBIfam" id="NF033780">
    <property type="entry name" value="exosort_XrtU_C"/>
    <property type="match status" value="1"/>
</dbReference>
<feature type="transmembrane region" description="Helical" evidence="9">
    <location>
        <begin position="198"/>
        <end position="216"/>
    </location>
</feature>
<dbReference type="NCBIfam" id="TIGR02602">
    <property type="entry name" value="8TM_EpsH"/>
    <property type="match status" value="1"/>
</dbReference>
<accession>A0A518GC17</accession>
<feature type="transmembrane region" description="Helical" evidence="9">
    <location>
        <begin position="264"/>
        <end position="284"/>
    </location>
</feature>
<proteinExistence type="predicted"/>
<dbReference type="KEGG" id="ahel:Q31a_45170"/>
<dbReference type="InterPro" id="IPR026392">
    <property type="entry name" value="Exo/Archaeosortase_dom"/>
</dbReference>
<dbReference type="AlphaFoldDB" id="A0A518GC17"/>
<keyword evidence="3" id="KW-0645">Protease</keyword>
<keyword evidence="11" id="KW-1185">Reference proteome</keyword>
<feature type="transmembrane region" description="Helical" evidence="9">
    <location>
        <begin position="355"/>
        <end position="374"/>
    </location>
</feature>
<evidence type="ECO:0000256" key="1">
    <source>
        <dbReference type="ARBA" id="ARBA00004651"/>
    </source>
</evidence>
<comment type="subcellular location">
    <subcellularLocation>
        <location evidence="1">Cell membrane</location>
        <topology evidence="1">Multi-pass membrane protein</topology>
    </subcellularLocation>
</comment>
<feature type="transmembrane region" description="Helical" evidence="9">
    <location>
        <begin position="84"/>
        <end position="117"/>
    </location>
</feature>
<keyword evidence="6 9" id="KW-1133">Transmembrane helix</keyword>
<gene>
    <name evidence="10" type="ORF">Q31a_45170</name>
</gene>
<dbReference type="RefSeq" id="WP_197355436.1">
    <property type="nucleotide sequence ID" value="NZ_CP036298.1"/>
</dbReference>
<protein>
    <submittedName>
        <fullName evidence="10">Transmembrane exosortase (Exosortase_EpsH)</fullName>
    </submittedName>
</protein>
<evidence type="ECO:0000256" key="2">
    <source>
        <dbReference type="ARBA" id="ARBA00022475"/>
    </source>
</evidence>
<dbReference type="Pfam" id="PF09721">
    <property type="entry name" value="Exosortase_EpsH"/>
    <property type="match status" value="1"/>
</dbReference>
<dbReference type="GO" id="GO:0005886">
    <property type="term" value="C:plasma membrane"/>
    <property type="evidence" value="ECO:0007669"/>
    <property type="project" value="UniProtKB-SubCell"/>
</dbReference>
<evidence type="ECO:0000256" key="9">
    <source>
        <dbReference type="SAM" id="Phobius"/>
    </source>
</evidence>
<keyword evidence="7 9" id="KW-0472">Membrane</keyword>
<dbReference type="EMBL" id="CP036298">
    <property type="protein sequence ID" value="QDV26145.1"/>
    <property type="molecule type" value="Genomic_DNA"/>
</dbReference>
<dbReference type="GO" id="GO:0008233">
    <property type="term" value="F:peptidase activity"/>
    <property type="evidence" value="ECO:0007669"/>
    <property type="project" value="UniProtKB-KW"/>
</dbReference>
<keyword evidence="5" id="KW-0378">Hydrolase</keyword>
<name>A0A518GC17_9BACT</name>
<evidence type="ECO:0000256" key="4">
    <source>
        <dbReference type="ARBA" id="ARBA00022692"/>
    </source>
</evidence>
<organism evidence="10 11">
    <name type="scientific">Aureliella helgolandensis</name>
    <dbReference type="NCBI Taxonomy" id="2527968"/>
    <lineage>
        <taxon>Bacteria</taxon>
        <taxon>Pseudomonadati</taxon>
        <taxon>Planctomycetota</taxon>
        <taxon>Planctomycetia</taxon>
        <taxon>Pirellulales</taxon>
        <taxon>Pirellulaceae</taxon>
        <taxon>Aureliella</taxon>
    </lineage>
</organism>
<dbReference type="GO" id="GO:0006508">
    <property type="term" value="P:proteolysis"/>
    <property type="evidence" value="ECO:0007669"/>
    <property type="project" value="UniProtKB-KW"/>
</dbReference>
<evidence type="ECO:0000256" key="5">
    <source>
        <dbReference type="ARBA" id="ARBA00022801"/>
    </source>
</evidence>
<feature type="region of interest" description="Disordered" evidence="8">
    <location>
        <begin position="306"/>
        <end position="335"/>
    </location>
</feature>
<evidence type="ECO:0000256" key="8">
    <source>
        <dbReference type="SAM" id="MobiDB-lite"/>
    </source>
</evidence>
<dbReference type="Proteomes" id="UP000318017">
    <property type="component" value="Chromosome"/>
</dbReference>
<feature type="transmembrane region" description="Helical" evidence="9">
    <location>
        <begin position="20"/>
        <end position="41"/>
    </location>
</feature>
<evidence type="ECO:0000313" key="11">
    <source>
        <dbReference type="Proteomes" id="UP000318017"/>
    </source>
</evidence>
<feature type="transmembrane region" description="Helical" evidence="9">
    <location>
        <begin position="47"/>
        <end position="64"/>
    </location>
</feature>
<evidence type="ECO:0000313" key="10">
    <source>
        <dbReference type="EMBL" id="QDV26145.1"/>
    </source>
</evidence>
<evidence type="ECO:0000256" key="6">
    <source>
        <dbReference type="ARBA" id="ARBA00022989"/>
    </source>
</evidence>
<feature type="compositionally biased region" description="Low complexity" evidence="8">
    <location>
        <begin position="324"/>
        <end position="335"/>
    </location>
</feature>
<feature type="transmembrane region" description="Helical" evidence="9">
    <location>
        <begin position="223"/>
        <end position="252"/>
    </location>
</feature>
<evidence type="ECO:0000256" key="3">
    <source>
        <dbReference type="ARBA" id="ARBA00022670"/>
    </source>
</evidence>
<dbReference type="InterPro" id="IPR019127">
    <property type="entry name" value="Exosortase"/>
</dbReference>
<keyword evidence="2" id="KW-1003">Cell membrane</keyword>